<dbReference type="NCBIfam" id="TIGR03345">
    <property type="entry name" value="VI_ClpV1"/>
    <property type="match status" value="1"/>
</dbReference>
<evidence type="ECO:0000256" key="1">
    <source>
        <dbReference type="ARBA" id="ARBA00008675"/>
    </source>
</evidence>
<dbReference type="FunFam" id="3.40.50.300:FF:000010">
    <property type="entry name" value="Chaperone clpB 1, putative"/>
    <property type="match status" value="1"/>
</dbReference>
<evidence type="ECO:0000259" key="7">
    <source>
        <dbReference type="SMART" id="SM00382"/>
    </source>
</evidence>
<dbReference type="GO" id="GO:0005737">
    <property type="term" value="C:cytoplasm"/>
    <property type="evidence" value="ECO:0007669"/>
    <property type="project" value="TreeGrafter"/>
</dbReference>
<accession>A0A0F6A6N7</accession>
<evidence type="ECO:0000259" key="8">
    <source>
        <dbReference type="SMART" id="SM01086"/>
    </source>
</evidence>
<dbReference type="InterPro" id="IPR050130">
    <property type="entry name" value="ClpA_ClpB"/>
</dbReference>
<protein>
    <recommendedName>
        <fullName evidence="11">ATPase</fullName>
    </recommendedName>
</protein>
<dbReference type="InterPro" id="IPR041546">
    <property type="entry name" value="ClpA/ClpB_AAA_lid"/>
</dbReference>
<dbReference type="PATRIC" id="fig|1129367.4.peg.4361"/>
<gene>
    <name evidence="9" type="ORF">N479_02560</name>
</gene>
<dbReference type="Gene3D" id="1.10.8.60">
    <property type="match status" value="1"/>
</dbReference>
<dbReference type="InterPro" id="IPR027417">
    <property type="entry name" value="P-loop_NTPase"/>
</dbReference>
<dbReference type="EMBL" id="AUXW01000176">
    <property type="protein sequence ID" value="KKE81862.1"/>
    <property type="molecule type" value="Genomic_DNA"/>
</dbReference>
<evidence type="ECO:0000256" key="5">
    <source>
        <dbReference type="ARBA" id="ARBA00023186"/>
    </source>
</evidence>
<evidence type="ECO:0000313" key="9">
    <source>
        <dbReference type="EMBL" id="KKE81862.1"/>
    </source>
</evidence>
<reference evidence="9 10" key="1">
    <citation type="journal article" date="2015" name="BMC Genomics">
        <title>Genome mining reveals unlocked bioactive potential of marine Gram-negative bacteria.</title>
        <authorList>
            <person name="Machado H."/>
            <person name="Sonnenschein E.C."/>
            <person name="Melchiorsen J."/>
            <person name="Gram L."/>
        </authorList>
    </citation>
    <scope>NUCLEOTIDE SEQUENCE [LARGE SCALE GENOMIC DNA]</scope>
    <source>
        <strain evidence="9 10">S4054</strain>
    </source>
</reference>
<evidence type="ECO:0000256" key="2">
    <source>
        <dbReference type="ARBA" id="ARBA00022737"/>
    </source>
</evidence>
<evidence type="ECO:0008006" key="11">
    <source>
        <dbReference type="Google" id="ProtNLM"/>
    </source>
</evidence>
<proteinExistence type="inferred from homology"/>
<keyword evidence="4" id="KW-0067">ATP-binding</keyword>
<dbReference type="InterPro" id="IPR018368">
    <property type="entry name" value="ClpA/B_CS1"/>
</dbReference>
<organism evidence="9 10">
    <name type="scientific">Pseudoalteromonas luteoviolacea S4054</name>
    <dbReference type="NCBI Taxonomy" id="1129367"/>
    <lineage>
        <taxon>Bacteria</taxon>
        <taxon>Pseudomonadati</taxon>
        <taxon>Pseudomonadota</taxon>
        <taxon>Gammaproteobacteria</taxon>
        <taxon>Alteromonadales</taxon>
        <taxon>Pseudoalteromonadaceae</taxon>
        <taxon>Pseudoalteromonas</taxon>
    </lineage>
</organism>
<dbReference type="Pfam" id="PF17871">
    <property type="entry name" value="AAA_lid_9"/>
    <property type="match status" value="1"/>
</dbReference>
<evidence type="ECO:0000256" key="4">
    <source>
        <dbReference type="ARBA" id="ARBA00022840"/>
    </source>
</evidence>
<dbReference type="SMART" id="SM00382">
    <property type="entry name" value="AAA"/>
    <property type="match status" value="2"/>
</dbReference>
<dbReference type="RefSeq" id="WP_046357733.1">
    <property type="nucleotide sequence ID" value="NZ_AUXW01000176.1"/>
</dbReference>
<evidence type="ECO:0000313" key="10">
    <source>
        <dbReference type="Proteomes" id="UP000033434"/>
    </source>
</evidence>
<dbReference type="Pfam" id="PF02861">
    <property type="entry name" value="Clp_N"/>
    <property type="match status" value="1"/>
</dbReference>
<keyword evidence="2" id="KW-0677">Repeat</keyword>
<name>A0A0F6A6N7_9GAMM</name>
<dbReference type="PROSITE" id="PS00870">
    <property type="entry name" value="CLPAB_1"/>
    <property type="match status" value="1"/>
</dbReference>
<comment type="similarity">
    <text evidence="1">Belongs to the ClpA/ClpB family.</text>
</comment>
<dbReference type="SUPFAM" id="SSF52540">
    <property type="entry name" value="P-loop containing nucleoside triphosphate hydrolases"/>
    <property type="match status" value="2"/>
</dbReference>
<feature type="domain" description="AAA+ ATPase" evidence="7">
    <location>
        <begin position="223"/>
        <end position="368"/>
    </location>
</feature>
<dbReference type="PRINTS" id="PR00300">
    <property type="entry name" value="CLPPROTEASEA"/>
</dbReference>
<dbReference type="GO" id="GO:0016887">
    <property type="term" value="F:ATP hydrolysis activity"/>
    <property type="evidence" value="ECO:0007669"/>
    <property type="project" value="InterPro"/>
</dbReference>
<dbReference type="Pfam" id="PF10431">
    <property type="entry name" value="ClpB_D2-small"/>
    <property type="match status" value="1"/>
</dbReference>
<dbReference type="AlphaFoldDB" id="A0A0F6A6N7"/>
<dbReference type="CDD" id="cd00009">
    <property type="entry name" value="AAA"/>
    <property type="match status" value="1"/>
</dbReference>
<dbReference type="Pfam" id="PF07724">
    <property type="entry name" value="AAA_2"/>
    <property type="match status" value="1"/>
</dbReference>
<dbReference type="SMART" id="SM01086">
    <property type="entry name" value="ClpB_D2-small"/>
    <property type="match status" value="1"/>
</dbReference>
<evidence type="ECO:0000256" key="3">
    <source>
        <dbReference type="ARBA" id="ARBA00022741"/>
    </source>
</evidence>
<feature type="domain" description="AAA+ ATPase" evidence="7">
    <location>
        <begin position="594"/>
        <end position="732"/>
    </location>
</feature>
<dbReference type="InterPro" id="IPR003593">
    <property type="entry name" value="AAA+_ATPase"/>
</dbReference>
<dbReference type="Gene3D" id="3.40.50.300">
    <property type="entry name" value="P-loop containing nucleotide triphosphate hydrolases"/>
    <property type="match status" value="3"/>
</dbReference>
<keyword evidence="6" id="KW-0175">Coiled coil</keyword>
<keyword evidence="3" id="KW-0547">Nucleotide-binding</keyword>
<dbReference type="Pfam" id="PF00004">
    <property type="entry name" value="AAA"/>
    <property type="match status" value="1"/>
</dbReference>
<evidence type="ECO:0000256" key="6">
    <source>
        <dbReference type="SAM" id="Coils"/>
    </source>
</evidence>
<comment type="caution">
    <text evidence="9">The sequence shown here is derived from an EMBL/GenBank/DDBJ whole genome shotgun (WGS) entry which is preliminary data.</text>
</comment>
<dbReference type="InterPro" id="IPR003959">
    <property type="entry name" value="ATPase_AAA_core"/>
</dbReference>
<dbReference type="Gene3D" id="1.10.1780.10">
    <property type="entry name" value="Clp, N-terminal domain"/>
    <property type="match status" value="1"/>
</dbReference>
<dbReference type="GO" id="GO:0034605">
    <property type="term" value="P:cellular response to heat"/>
    <property type="evidence" value="ECO:0007669"/>
    <property type="project" value="TreeGrafter"/>
</dbReference>
<dbReference type="InterPro" id="IPR017729">
    <property type="entry name" value="ATPase_T6SS_ClpV1"/>
</dbReference>
<dbReference type="InterPro" id="IPR019489">
    <property type="entry name" value="Clp_ATPase_C"/>
</dbReference>
<dbReference type="PANTHER" id="PTHR11638">
    <property type="entry name" value="ATP-DEPENDENT CLP PROTEASE"/>
    <property type="match status" value="1"/>
</dbReference>
<dbReference type="Proteomes" id="UP000033434">
    <property type="component" value="Unassembled WGS sequence"/>
</dbReference>
<feature type="coiled-coil region" evidence="6">
    <location>
        <begin position="437"/>
        <end position="520"/>
    </location>
</feature>
<dbReference type="CDD" id="cd19499">
    <property type="entry name" value="RecA-like_ClpB_Hsp104-like"/>
    <property type="match status" value="1"/>
</dbReference>
<dbReference type="InterPro" id="IPR001270">
    <property type="entry name" value="ClpA/B"/>
</dbReference>
<dbReference type="SUPFAM" id="SSF81923">
    <property type="entry name" value="Double Clp-N motif"/>
    <property type="match status" value="1"/>
</dbReference>
<dbReference type="InterPro" id="IPR036628">
    <property type="entry name" value="Clp_N_dom_sf"/>
</dbReference>
<sequence>MDATGIKQLIDKLNAHTASALEAAAGFAASRQHYEVLPEHLLLKLMEDHHEGDVAKILPFFEIDQDTLWHEALNFINQQDAANQGKPVFSRRLYELLERAWLTANVKHRSEWITGAALLDAFKDLVPFSPAFGLARELDKLDIHFLKDNLDKICKGSTERMAFQPVESGRASTLLQNGQDAEQTALDSFCEDLTEKAASGGIDPVLGRSEEIRLAIDVLCRRRKNNPIFVGDPGVGKTAVVEGLAQRIVAKTVPDELVSVRIMVLDMGLLQAGAGVKGEFERRLKQVIDDVKSSSTPIILFIDEAHTLIGAGGDAGMGDAANLLKPALARGELRTLAATTWSEYKQYFERDAALERRFQLIKVDEPSEHNAKLMLSGIKEKYEQHHQIHITDSAIEAAVSLSARYITGRQLPDKAIDVLDTAAAAVRMGAATSPVIIENAQERVTYLTERLARLEQEAELGIESDVVSAELAAELDQAQSELAAMQARRAEQLDTHASIASAQQSQLPEYRRQLKSLNEEGNAVFCEVDQDTVAQVIANWTGIPVGNMVKDELQNLLALEQSLGAQVVGQEQGLSALAQSLRVAKAGVSASSGPLGVFLFSGPSGVGKTETARHLANVLFGGDKFLTTINMSEYQESHTVSQLKGSPPGYVGYGEGGVLTEAVRQRPYSVVLLDEVEKAHPDVLNMFYQVFELGMMRDGEGREIDFKNTVIIMTSNIAAEQISKACRAPNQDDEDVLAKAISEAQGLLNQQADETPTADEGCDEEAQTPWTMPSLSELNNLIKPELLNHFAPALLARMQVIPFKPLDSDALENIVALKLEKVAARLSENHQITLRVDQSVLSHLSKQCALSDSGARLVNATIEQQILPGVARSILGFLSEEDMPDLLTLTLNDDGQIEAVFADLA</sequence>
<dbReference type="GO" id="GO:0005524">
    <property type="term" value="F:ATP binding"/>
    <property type="evidence" value="ECO:0007669"/>
    <property type="project" value="UniProtKB-KW"/>
</dbReference>
<feature type="domain" description="Clp ATPase C-terminal" evidence="8">
    <location>
        <begin position="806"/>
        <end position="899"/>
    </location>
</feature>
<dbReference type="InterPro" id="IPR004176">
    <property type="entry name" value="Clp_R_N"/>
</dbReference>
<dbReference type="PANTHER" id="PTHR11638:SF181">
    <property type="entry name" value="ATPASE SUBUNIT OF ATP-DEPENDENT PROTEASE"/>
    <property type="match status" value="1"/>
</dbReference>
<keyword evidence="5" id="KW-0143">Chaperone</keyword>